<dbReference type="AlphaFoldDB" id="A0A8E0S613"/>
<dbReference type="Pfam" id="PF14933">
    <property type="entry name" value="CEP19"/>
    <property type="match status" value="1"/>
</dbReference>
<evidence type="ECO:0000256" key="4">
    <source>
        <dbReference type="ARBA" id="ARBA00009371"/>
    </source>
</evidence>
<sequence length="166" mass="19407">MDTESLGSWIIARRCGVKKDPASFVIVYHEGLRTRKHTVDLRSLVAYPINEQYGRILEHERHGKVVSIIPKWQVLRMLAILKDLREGMDLKECIQRADNMEKLSSTEDLNKVTDEELERKKAIMEKSFKLNQISPTNPDFVYDKRVDFPQERVETCNWDSDADDEI</sequence>
<keyword evidence="6" id="KW-0963">Cytoplasm</keyword>
<comment type="caution">
    <text evidence="11">The sequence shown here is derived from an EMBL/GenBank/DDBJ whole genome shotgun (WGS) entry which is preliminary data.</text>
</comment>
<dbReference type="Proteomes" id="UP000728185">
    <property type="component" value="Unassembled WGS sequence"/>
</dbReference>
<evidence type="ECO:0000256" key="2">
    <source>
        <dbReference type="ARBA" id="ARBA00004120"/>
    </source>
</evidence>
<dbReference type="GO" id="GO:0036064">
    <property type="term" value="C:ciliary basal body"/>
    <property type="evidence" value="ECO:0007669"/>
    <property type="project" value="TreeGrafter"/>
</dbReference>
<evidence type="ECO:0000256" key="5">
    <source>
        <dbReference type="ARBA" id="ARBA00022015"/>
    </source>
</evidence>
<dbReference type="PANTHER" id="PTHR31539">
    <property type="entry name" value="CENTROSOMAL PROTEIN OF 19K CEP19"/>
    <property type="match status" value="1"/>
</dbReference>
<proteinExistence type="inferred from homology"/>
<keyword evidence="7" id="KW-0970">Cilium biogenesis/degradation</keyword>
<protein>
    <recommendedName>
        <fullName evidence="5">Centrosomal protein of 19 kDa</fullName>
    </recommendedName>
</protein>
<evidence type="ECO:0000256" key="10">
    <source>
        <dbReference type="ARBA" id="ARBA00023273"/>
    </source>
</evidence>
<keyword evidence="12" id="KW-1185">Reference proteome</keyword>
<evidence type="ECO:0000256" key="6">
    <source>
        <dbReference type="ARBA" id="ARBA00022490"/>
    </source>
</evidence>
<dbReference type="GO" id="GO:0097712">
    <property type="term" value="P:vesicle targeting, trans-Golgi to periciliary membrane compartment"/>
    <property type="evidence" value="ECO:0007669"/>
    <property type="project" value="TreeGrafter"/>
</dbReference>
<reference evidence="11" key="1">
    <citation type="submission" date="2019-05" db="EMBL/GenBank/DDBJ databases">
        <title>Annotation for the trematode Fasciolopsis buski.</title>
        <authorList>
            <person name="Choi Y.-J."/>
        </authorList>
    </citation>
    <scope>NUCLEOTIDE SEQUENCE</scope>
    <source>
        <strain evidence="11">HT</strain>
        <tissue evidence="11">Whole worm</tissue>
    </source>
</reference>
<evidence type="ECO:0000256" key="8">
    <source>
        <dbReference type="ARBA" id="ARBA00023069"/>
    </source>
</evidence>
<gene>
    <name evidence="11" type="ORF">FBUS_01664</name>
</gene>
<evidence type="ECO:0000256" key="1">
    <source>
        <dbReference type="ARBA" id="ARBA00004114"/>
    </source>
</evidence>
<dbReference type="InterPro" id="IPR029412">
    <property type="entry name" value="CEP19"/>
</dbReference>
<dbReference type="GO" id="GO:0005814">
    <property type="term" value="C:centriole"/>
    <property type="evidence" value="ECO:0007669"/>
    <property type="project" value="UniProtKB-SubCell"/>
</dbReference>
<name>A0A8E0S613_9TREM</name>
<evidence type="ECO:0000256" key="9">
    <source>
        <dbReference type="ARBA" id="ARBA00023212"/>
    </source>
</evidence>
<evidence type="ECO:0000313" key="12">
    <source>
        <dbReference type="Proteomes" id="UP000728185"/>
    </source>
</evidence>
<dbReference type="GO" id="GO:0005813">
    <property type="term" value="C:centrosome"/>
    <property type="evidence" value="ECO:0007669"/>
    <property type="project" value="TreeGrafter"/>
</dbReference>
<dbReference type="PANTHER" id="PTHR31539:SF1">
    <property type="entry name" value="CENTROSOMAL PROTEIN OF 19 KDA"/>
    <property type="match status" value="1"/>
</dbReference>
<evidence type="ECO:0000256" key="7">
    <source>
        <dbReference type="ARBA" id="ARBA00022794"/>
    </source>
</evidence>
<organism evidence="11 12">
    <name type="scientific">Fasciolopsis buskii</name>
    <dbReference type="NCBI Taxonomy" id="27845"/>
    <lineage>
        <taxon>Eukaryota</taxon>
        <taxon>Metazoa</taxon>
        <taxon>Spiralia</taxon>
        <taxon>Lophotrochozoa</taxon>
        <taxon>Platyhelminthes</taxon>
        <taxon>Trematoda</taxon>
        <taxon>Digenea</taxon>
        <taxon>Plagiorchiida</taxon>
        <taxon>Echinostomata</taxon>
        <taxon>Echinostomatoidea</taxon>
        <taxon>Fasciolidae</taxon>
        <taxon>Fasciolopsis</taxon>
    </lineage>
</organism>
<dbReference type="OrthoDB" id="2163581at2759"/>
<keyword evidence="9" id="KW-0206">Cytoskeleton</keyword>
<keyword evidence="10" id="KW-0966">Cell projection</keyword>
<dbReference type="EMBL" id="LUCM01000577">
    <property type="protein sequence ID" value="KAA0200351.1"/>
    <property type="molecule type" value="Genomic_DNA"/>
</dbReference>
<accession>A0A8E0S613</accession>
<evidence type="ECO:0000313" key="11">
    <source>
        <dbReference type="EMBL" id="KAA0200351.1"/>
    </source>
</evidence>
<comment type="subcellular location">
    <subcellularLocation>
        <location evidence="2">Cytoplasm</location>
        <location evidence="2">Cytoskeleton</location>
        <location evidence="2">Cilium basal body</location>
    </subcellularLocation>
    <subcellularLocation>
        <location evidence="1">Cytoplasm</location>
        <location evidence="1">Cytoskeleton</location>
        <location evidence="1">Microtubule organizing center</location>
        <location evidence="1">Centrosome</location>
        <location evidence="1">Centriole</location>
    </subcellularLocation>
    <subcellularLocation>
        <location evidence="3">Cytoplasm</location>
        <location evidence="3">Cytoskeleton</location>
        <location evidence="3">Spindle</location>
    </subcellularLocation>
</comment>
<dbReference type="GO" id="GO:0034454">
    <property type="term" value="P:microtubule anchoring at centrosome"/>
    <property type="evidence" value="ECO:0007669"/>
    <property type="project" value="TreeGrafter"/>
</dbReference>
<dbReference type="GO" id="GO:0000922">
    <property type="term" value="C:spindle pole"/>
    <property type="evidence" value="ECO:0007669"/>
    <property type="project" value="TreeGrafter"/>
</dbReference>
<comment type="similarity">
    <text evidence="4">Belongs to the CEP19 family.</text>
</comment>
<evidence type="ECO:0000256" key="3">
    <source>
        <dbReference type="ARBA" id="ARBA00004186"/>
    </source>
</evidence>
<keyword evidence="8" id="KW-0969">Cilium</keyword>